<evidence type="ECO:0000313" key="2">
    <source>
        <dbReference type="EnsemblMetazoa" id="CJA27326.1"/>
    </source>
</evidence>
<protein>
    <submittedName>
        <fullName evidence="2">Uncharacterized protein</fullName>
    </submittedName>
</protein>
<feature type="region of interest" description="Disordered" evidence="1">
    <location>
        <begin position="36"/>
        <end position="62"/>
    </location>
</feature>
<dbReference type="EnsemblMetazoa" id="CJA27326.1">
    <property type="protein sequence ID" value="CJA27326.1"/>
    <property type="gene ID" value="WBGene00182898"/>
</dbReference>
<sequence length="109" mass="12166">MPPVNANQDITLRPQLPTFEEQSNAIIQQLSNITYSTKRRSGTTDGNGNPTKQHSADNEANHVVVTSNYSSNLSNTSRTKLRKLLNISPMLNSTTEIRDKSPAQKIEWN</sequence>
<reference evidence="2" key="2">
    <citation type="submission" date="2022-06" db="UniProtKB">
        <authorList>
            <consortium name="EnsemblMetazoa"/>
        </authorList>
    </citation>
    <scope>IDENTIFICATION</scope>
    <source>
        <strain evidence="2">DF5081</strain>
    </source>
</reference>
<feature type="compositionally biased region" description="Polar residues" evidence="1">
    <location>
        <begin position="43"/>
        <end position="53"/>
    </location>
</feature>
<keyword evidence="3" id="KW-1185">Reference proteome</keyword>
<reference evidence="3" key="1">
    <citation type="submission" date="2010-08" db="EMBL/GenBank/DDBJ databases">
        <authorList>
            <consortium name="Caenorhabditis japonica Sequencing Consortium"/>
            <person name="Wilson R.K."/>
        </authorList>
    </citation>
    <scope>NUCLEOTIDE SEQUENCE [LARGE SCALE GENOMIC DNA]</scope>
    <source>
        <strain evidence="3">DF5081</strain>
    </source>
</reference>
<name>A0A8R1EAU9_CAEJA</name>
<dbReference type="AlphaFoldDB" id="A0A8R1EAU9"/>
<accession>A0A8R1EAU9</accession>
<dbReference type="Proteomes" id="UP000005237">
    <property type="component" value="Unassembled WGS sequence"/>
</dbReference>
<evidence type="ECO:0000313" key="3">
    <source>
        <dbReference type="Proteomes" id="UP000005237"/>
    </source>
</evidence>
<organism evidence="2 3">
    <name type="scientific">Caenorhabditis japonica</name>
    <dbReference type="NCBI Taxonomy" id="281687"/>
    <lineage>
        <taxon>Eukaryota</taxon>
        <taxon>Metazoa</taxon>
        <taxon>Ecdysozoa</taxon>
        <taxon>Nematoda</taxon>
        <taxon>Chromadorea</taxon>
        <taxon>Rhabditida</taxon>
        <taxon>Rhabditina</taxon>
        <taxon>Rhabditomorpha</taxon>
        <taxon>Rhabditoidea</taxon>
        <taxon>Rhabditidae</taxon>
        <taxon>Peloderinae</taxon>
        <taxon>Caenorhabditis</taxon>
    </lineage>
</organism>
<proteinExistence type="predicted"/>
<evidence type="ECO:0000256" key="1">
    <source>
        <dbReference type="SAM" id="MobiDB-lite"/>
    </source>
</evidence>